<evidence type="ECO:0000313" key="3">
    <source>
        <dbReference type="Proteomes" id="UP001233999"/>
    </source>
</evidence>
<evidence type="ECO:0000256" key="1">
    <source>
        <dbReference type="SAM" id="SignalP"/>
    </source>
</evidence>
<gene>
    <name evidence="2" type="ORF">L9F63_017880</name>
</gene>
<feature type="chain" id="PRO_5042076087" evidence="1">
    <location>
        <begin position="17"/>
        <end position="108"/>
    </location>
</feature>
<reference evidence="2" key="2">
    <citation type="submission" date="2023-05" db="EMBL/GenBank/DDBJ databases">
        <authorList>
            <person name="Fouks B."/>
        </authorList>
    </citation>
    <scope>NUCLEOTIDE SEQUENCE</scope>
    <source>
        <strain evidence="2">Stay&amp;Tobe</strain>
        <tissue evidence="2">Testes</tissue>
    </source>
</reference>
<dbReference type="AlphaFoldDB" id="A0AAD7ZZ38"/>
<protein>
    <submittedName>
        <fullName evidence="2">Uncharacterized protein</fullName>
    </submittedName>
</protein>
<organism evidence="2 3">
    <name type="scientific">Diploptera punctata</name>
    <name type="common">Pacific beetle cockroach</name>
    <dbReference type="NCBI Taxonomy" id="6984"/>
    <lineage>
        <taxon>Eukaryota</taxon>
        <taxon>Metazoa</taxon>
        <taxon>Ecdysozoa</taxon>
        <taxon>Arthropoda</taxon>
        <taxon>Hexapoda</taxon>
        <taxon>Insecta</taxon>
        <taxon>Pterygota</taxon>
        <taxon>Neoptera</taxon>
        <taxon>Polyneoptera</taxon>
        <taxon>Dictyoptera</taxon>
        <taxon>Blattodea</taxon>
        <taxon>Blaberoidea</taxon>
        <taxon>Blaberidae</taxon>
        <taxon>Diplopterinae</taxon>
        <taxon>Diploptera</taxon>
    </lineage>
</organism>
<feature type="non-terminal residue" evidence="2">
    <location>
        <position position="1"/>
    </location>
</feature>
<proteinExistence type="predicted"/>
<sequence length="108" mass="12008">MKVLSILLIALAVATAQRQPQREVRELAEEAVRLLQAEATCECSYQLEGTRNVTHDEDTGDIDFDVIVRIEEIAEDQATITNQQCHVHVTVEEDLTEVLTVDTCGAVE</sequence>
<keyword evidence="1" id="KW-0732">Signal</keyword>
<comment type="caution">
    <text evidence="2">The sequence shown here is derived from an EMBL/GenBank/DDBJ whole genome shotgun (WGS) entry which is preliminary data.</text>
</comment>
<dbReference type="Proteomes" id="UP001233999">
    <property type="component" value="Unassembled WGS sequence"/>
</dbReference>
<dbReference type="EMBL" id="JASPKZ010005301">
    <property type="protein sequence ID" value="KAJ9588842.1"/>
    <property type="molecule type" value="Genomic_DNA"/>
</dbReference>
<name>A0AAD7ZZ38_DIPPU</name>
<evidence type="ECO:0000313" key="2">
    <source>
        <dbReference type="EMBL" id="KAJ9588842.1"/>
    </source>
</evidence>
<reference evidence="2" key="1">
    <citation type="journal article" date="2023" name="IScience">
        <title>Live-bearing cockroach genome reveals convergent evolutionary mechanisms linked to viviparity in insects and beyond.</title>
        <authorList>
            <person name="Fouks B."/>
            <person name="Harrison M.C."/>
            <person name="Mikhailova A.A."/>
            <person name="Marchal E."/>
            <person name="English S."/>
            <person name="Carruthers M."/>
            <person name="Jennings E.C."/>
            <person name="Chiamaka E.L."/>
            <person name="Frigard R.A."/>
            <person name="Pippel M."/>
            <person name="Attardo G.M."/>
            <person name="Benoit J.B."/>
            <person name="Bornberg-Bauer E."/>
            <person name="Tobe S.S."/>
        </authorList>
    </citation>
    <scope>NUCLEOTIDE SEQUENCE</scope>
    <source>
        <strain evidence="2">Stay&amp;Tobe</strain>
    </source>
</reference>
<accession>A0AAD7ZZ38</accession>
<keyword evidence="3" id="KW-1185">Reference proteome</keyword>
<feature type="signal peptide" evidence="1">
    <location>
        <begin position="1"/>
        <end position="16"/>
    </location>
</feature>